<keyword evidence="4" id="KW-0677">Repeat</keyword>
<evidence type="ECO:0000256" key="5">
    <source>
        <dbReference type="ARBA" id="ARBA00022771"/>
    </source>
</evidence>
<evidence type="ECO:0000313" key="17">
    <source>
        <dbReference type="EMBL" id="CCE65310.1"/>
    </source>
</evidence>
<dbReference type="GO" id="GO:0008270">
    <property type="term" value="F:zinc ion binding"/>
    <property type="evidence" value="ECO:0007669"/>
    <property type="project" value="UniProtKB-KW"/>
</dbReference>
<evidence type="ECO:0000256" key="2">
    <source>
        <dbReference type="ARBA" id="ARBA00022491"/>
    </source>
</evidence>
<dbReference type="OMA" id="KRIHTNP"/>
<dbReference type="GO" id="GO:0005737">
    <property type="term" value="C:cytoplasm"/>
    <property type="evidence" value="ECO:0007669"/>
    <property type="project" value="TreeGrafter"/>
</dbReference>
<keyword evidence="5 14" id="KW-0863">Zinc-finger</keyword>
<evidence type="ECO:0000256" key="11">
    <source>
        <dbReference type="ARBA" id="ARBA00038023"/>
    </source>
</evidence>
<comment type="similarity">
    <text evidence="12">Belongs to the pacC/RIM101 family.</text>
</comment>
<dbReference type="FunFam" id="3.30.160.60:FF:000340">
    <property type="entry name" value="zinc finger protein 473 isoform X1"/>
    <property type="match status" value="1"/>
</dbReference>
<dbReference type="GeneID" id="11533312"/>
<dbReference type="SUPFAM" id="SSF57667">
    <property type="entry name" value="beta-beta-alpha zinc fingers"/>
    <property type="match status" value="1"/>
</dbReference>
<evidence type="ECO:0000256" key="4">
    <source>
        <dbReference type="ARBA" id="ARBA00022737"/>
    </source>
</evidence>
<feature type="domain" description="C2H2-type" evidence="16">
    <location>
        <begin position="97"/>
        <end position="126"/>
    </location>
</feature>
<dbReference type="GO" id="GO:0000433">
    <property type="term" value="P:carbon catabolite repression of transcription from RNA polymerase II promoter by glucose"/>
    <property type="evidence" value="ECO:0007669"/>
    <property type="project" value="TreeGrafter"/>
</dbReference>
<dbReference type="HOGENOM" id="CLU_047856_0_0_1"/>
<evidence type="ECO:0000256" key="3">
    <source>
        <dbReference type="ARBA" id="ARBA00022723"/>
    </source>
</evidence>
<comment type="subcellular location">
    <subcellularLocation>
        <location evidence="1">Nucleus</location>
    </subcellularLocation>
</comment>
<dbReference type="PROSITE" id="PS50157">
    <property type="entry name" value="ZINC_FINGER_C2H2_2"/>
    <property type="match status" value="2"/>
</dbReference>
<dbReference type="InterPro" id="IPR013087">
    <property type="entry name" value="Znf_C2H2_type"/>
</dbReference>
<dbReference type="KEGG" id="tpf:TPHA_0K01770"/>
<accession>G8BZI2</accession>
<evidence type="ECO:0000313" key="18">
    <source>
        <dbReference type="Proteomes" id="UP000005666"/>
    </source>
</evidence>
<feature type="compositionally biased region" description="Polar residues" evidence="15">
    <location>
        <begin position="452"/>
        <end position="480"/>
    </location>
</feature>
<keyword evidence="6" id="KW-0862">Zinc</keyword>
<dbReference type="eggNOG" id="KOG1721">
    <property type="taxonomic scope" value="Eukaryota"/>
</dbReference>
<dbReference type="GO" id="GO:0000978">
    <property type="term" value="F:RNA polymerase II cis-regulatory region sequence-specific DNA binding"/>
    <property type="evidence" value="ECO:0007669"/>
    <property type="project" value="TreeGrafter"/>
</dbReference>
<dbReference type="InterPro" id="IPR036236">
    <property type="entry name" value="Znf_C2H2_sf"/>
</dbReference>
<evidence type="ECO:0000256" key="9">
    <source>
        <dbReference type="ARBA" id="ARBA00023163"/>
    </source>
</evidence>
<feature type="compositionally biased region" description="Acidic residues" evidence="15">
    <location>
        <begin position="330"/>
        <end position="340"/>
    </location>
</feature>
<evidence type="ECO:0000256" key="8">
    <source>
        <dbReference type="ARBA" id="ARBA00023125"/>
    </source>
</evidence>
<dbReference type="Gene3D" id="3.30.160.60">
    <property type="entry name" value="Classic Zinc Finger"/>
    <property type="match status" value="2"/>
</dbReference>
<dbReference type="SMART" id="SM00355">
    <property type="entry name" value="ZnF_C2H2"/>
    <property type="match status" value="2"/>
</dbReference>
<gene>
    <name evidence="17" type="primary">TPHA0K01770</name>
    <name evidence="17" type="ordered locus">TPHA_0K01770</name>
</gene>
<evidence type="ECO:0000259" key="16">
    <source>
        <dbReference type="PROSITE" id="PS50157"/>
    </source>
</evidence>
<dbReference type="PANTHER" id="PTHR47428:SF1">
    <property type="entry name" value="REGULATORY PROTEIN MIG1-RELATED"/>
    <property type="match status" value="1"/>
</dbReference>
<dbReference type="EMBL" id="HE612866">
    <property type="protein sequence ID" value="CCE65310.1"/>
    <property type="molecule type" value="Genomic_DNA"/>
</dbReference>
<protein>
    <recommendedName>
        <fullName evidence="13">pH-response transcription factor pacC/RIM101</fullName>
    </recommendedName>
</protein>
<feature type="compositionally biased region" description="Polar residues" evidence="15">
    <location>
        <begin position="180"/>
        <end position="197"/>
    </location>
</feature>
<proteinExistence type="inferred from homology"/>
<dbReference type="InterPro" id="IPR051007">
    <property type="entry name" value="creA/MIG_C2H2-ZnF"/>
</dbReference>
<dbReference type="OrthoDB" id="654211at2759"/>
<dbReference type="STRING" id="1071381.G8BZI2"/>
<dbReference type="PANTHER" id="PTHR47428">
    <property type="entry name" value="REGULATORY PROTEIN MIG1-RELATED"/>
    <property type="match status" value="1"/>
</dbReference>
<keyword evidence="2" id="KW-0678">Repressor</keyword>
<evidence type="ECO:0000256" key="14">
    <source>
        <dbReference type="PROSITE-ProRule" id="PRU00042"/>
    </source>
</evidence>
<evidence type="ECO:0000256" key="1">
    <source>
        <dbReference type="ARBA" id="ARBA00004123"/>
    </source>
</evidence>
<evidence type="ECO:0000256" key="12">
    <source>
        <dbReference type="ARBA" id="ARBA00038089"/>
    </source>
</evidence>
<feature type="compositionally biased region" description="Polar residues" evidence="15">
    <location>
        <begin position="365"/>
        <end position="381"/>
    </location>
</feature>
<comment type="similarity">
    <text evidence="11">Belongs to the creA/MIG C2H2-type zinc-finger protein family.</text>
</comment>
<dbReference type="RefSeq" id="XP_003687744.1">
    <property type="nucleotide sequence ID" value="XM_003687696.1"/>
</dbReference>
<dbReference type="AlphaFoldDB" id="G8BZI2"/>
<dbReference type="Proteomes" id="UP000005666">
    <property type="component" value="Chromosome 11"/>
</dbReference>
<keyword evidence="10" id="KW-0539">Nucleus</keyword>
<evidence type="ECO:0000256" key="6">
    <source>
        <dbReference type="ARBA" id="ARBA00022833"/>
    </source>
</evidence>
<feature type="region of interest" description="Disordered" evidence="15">
    <location>
        <begin position="321"/>
        <end position="381"/>
    </location>
</feature>
<feature type="region of interest" description="Disordered" evidence="15">
    <location>
        <begin position="39"/>
        <end position="70"/>
    </location>
</feature>
<reference evidence="17 18" key="1">
    <citation type="journal article" date="2011" name="Proc. Natl. Acad. Sci. U.S.A.">
        <title>Evolutionary erosion of yeast sex chromosomes by mating-type switching accidents.</title>
        <authorList>
            <person name="Gordon J.L."/>
            <person name="Armisen D."/>
            <person name="Proux-Wera E."/>
            <person name="Oheigeartaigh S.S."/>
            <person name="Byrne K.P."/>
            <person name="Wolfe K.H."/>
        </authorList>
    </citation>
    <scope>NUCLEOTIDE SEQUENCE [LARGE SCALE GENOMIC DNA]</scope>
    <source>
        <strain evidence="18">ATCC 24235 / CBS 4417 / NBRC 1672 / NRRL Y-8282 / UCD 70-5</strain>
    </source>
</reference>
<keyword evidence="8" id="KW-0238">DNA-binding</keyword>
<evidence type="ECO:0000256" key="7">
    <source>
        <dbReference type="ARBA" id="ARBA00023015"/>
    </source>
</evidence>
<dbReference type="GO" id="GO:0005634">
    <property type="term" value="C:nucleus"/>
    <property type="evidence" value="ECO:0007669"/>
    <property type="project" value="UniProtKB-SubCell"/>
</dbReference>
<keyword evidence="3" id="KW-0479">Metal-binding</keyword>
<feature type="region of interest" description="Disordered" evidence="15">
    <location>
        <begin position="452"/>
        <end position="491"/>
    </location>
</feature>
<dbReference type="Pfam" id="PF00096">
    <property type="entry name" value="zf-C2H2"/>
    <property type="match status" value="2"/>
</dbReference>
<evidence type="ECO:0000256" key="13">
    <source>
        <dbReference type="ARBA" id="ARBA00039490"/>
    </source>
</evidence>
<sequence>MSIPGNQVRFTITGSNSSVPVPMELQPQLAPEMAASLNAEKAASTNANTIEKRSSNGNTSATNEKPRPHVCGTCGRAFHRLEHQTRHMRTHTGEKPHACDFQGCTKRFSRSDELTRHKRIHTNPFPKGKRGRKKKVLTAEEIELQEKKEQEKILNKSKNPRGRKSKKMLEMEKQQKEQTNHNNNTMLPQESSNKVDLSSPINNTNHVVSNVRSRFNALSSLQMMTPLGSDSSSVSINKQPNTSYMDTPDNVRPIILPRPKSLTNMNQTTSLARPNSLVNFQNFRNRSGTDLYGLQPQPLTSARIKRPNSVLTLSDLVTQSKDPHSIVNSDTEDGNSDDDLREPGSQDNTFYNEDNNNQIRKKSKPSTPTKILSRNGSNTNLSAMKLSSTHLNQMEHGSFINNNLMTPSINNQFSNSSSNSNIFSNSMSTTPNQQSFTDSLSSKLFEIQRQSMVQSYQTNDPPLRPITSSSNMQTPVQDINSSPSFSRESRSEVNLTEENRLHNTLPPLRSLQLQFPTD</sequence>
<name>G8BZI2_TETPH</name>
<dbReference type="FunFam" id="3.30.160.60:FF:000152">
    <property type="entry name" value="DNA-binding protein creA"/>
    <property type="match status" value="1"/>
</dbReference>
<keyword evidence="9" id="KW-0804">Transcription</keyword>
<feature type="compositionally biased region" description="Polar residues" evidence="15">
    <location>
        <begin position="43"/>
        <end position="63"/>
    </location>
</feature>
<feature type="domain" description="C2H2-type" evidence="16">
    <location>
        <begin position="69"/>
        <end position="96"/>
    </location>
</feature>
<evidence type="ECO:0000256" key="10">
    <source>
        <dbReference type="ARBA" id="ARBA00023242"/>
    </source>
</evidence>
<dbReference type="PROSITE" id="PS00028">
    <property type="entry name" value="ZINC_FINGER_C2H2_1"/>
    <property type="match status" value="2"/>
</dbReference>
<organism evidence="17 18">
    <name type="scientific">Tetrapisispora phaffii (strain ATCC 24235 / CBS 4417 / NBRC 1672 / NRRL Y-8282 / UCD 70-5)</name>
    <name type="common">Yeast</name>
    <name type="synonym">Fabospora phaffii</name>
    <dbReference type="NCBI Taxonomy" id="1071381"/>
    <lineage>
        <taxon>Eukaryota</taxon>
        <taxon>Fungi</taxon>
        <taxon>Dikarya</taxon>
        <taxon>Ascomycota</taxon>
        <taxon>Saccharomycotina</taxon>
        <taxon>Saccharomycetes</taxon>
        <taxon>Saccharomycetales</taxon>
        <taxon>Saccharomycetaceae</taxon>
        <taxon>Tetrapisispora</taxon>
    </lineage>
</organism>
<keyword evidence="7" id="KW-0805">Transcription regulation</keyword>
<feature type="compositionally biased region" description="Basic and acidic residues" evidence="15">
    <location>
        <begin position="167"/>
        <end position="179"/>
    </location>
</feature>
<feature type="compositionally biased region" description="Polar residues" evidence="15">
    <location>
        <begin position="345"/>
        <end position="358"/>
    </location>
</feature>
<evidence type="ECO:0000256" key="15">
    <source>
        <dbReference type="SAM" id="MobiDB-lite"/>
    </source>
</evidence>
<keyword evidence="18" id="KW-1185">Reference proteome</keyword>
<feature type="region of interest" description="Disordered" evidence="15">
    <location>
        <begin position="148"/>
        <end position="197"/>
    </location>
</feature>